<keyword evidence="2" id="KW-0813">Transport</keyword>
<name>A0A9X3I8B3_9SPHI</name>
<evidence type="ECO:0000259" key="5">
    <source>
        <dbReference type="Pfam" id="PF00496"/>
    </source>
</evidence>
<proteinExistence type="inferred from homology"/>
<organism evidence="6 7">
    <name type="scientific">Pedobacter agri</name>
    <dbReference type="NCBI Taxonomy" id="454586"/>
    <lineage>
        <taxon>Bacteria</taxon>
        <taxon>Pseudomonadati</taxon>
        <taxon>Bacteroidota</taxon>
        <taxon>Sphingobacteriia</taxon>
        <taxon>Sphingobacteriales</taxon>
        <taxon>Sphingobacteriaceae</taxon>
        <taxon>Pedobacter</taxon>
    </lineage>
</organism>
<dbReference type="InterPro" id="IPR000914">
    <property type="entry name" value="SBP_5_dom"/>
</dbReference>
<dbReference type="EMBL" id="JAPJUH010000001">
    <property type="protein sequence ID" value="MCX3263789.1"/>
    <property type="molecule type" value="Genomic_DNA"/>
</dbReference>
<dbReference type="CDD" id="cd00995">
    <property type="entry name" value="PBP2_NikA_DppA_OppA_like"/>
    <property type="match status" value="1"/>
</dbReference>
<evidence type="ECO:0000256" key="2">
    <source>
        <dbReference type="ARBA" id="ARBA00022448"/>
    </source>
</evidence>
<dbReference type="GO" id="GO:0043190">
    <property type="term" value="C:ATP-binding cassette (ABC) transporter complex"/>
    <property type="evidence" value="ECO:0007669"/>
    <property type="project" value="InterPro"/>
</dbReference>
<keyword evidence="4" id="KW-1133">Transmembrane helix</keyword>
<dbReference type="PANTHER" id="PTHR30290:SF9">
    <property type="entry name" value="OLIGOPEPTIDE-BINDING PROTEIN APPA"/>
    <property type="match status" value="1"/>
</dbReference>
<dbReference type="Gene3D" id="3.40.190.10">
    <property type="entry name" value="Periplasmic binding protein-like II"/>
    <property type="match status" value="1"/>
</dbReference>
<dbReference type="AlphaFoldDB" id="A0A9X3I8B3"/>
<dbReference type="PIRSF" id="PIRSF002741">
    <property type="entry name" value="MppA"/>
    <property type="match status" value="1"/>
</dbReference>
<dbReference type="SUPFAM" id="SSF53850">
    <property type="entry name" value="Periplasmic binding protein-like II"/>
    <property type="match status" value="1"/>
</dbReference>
<sequence length="553" mass="63263">MCKNNIPDRMRGSFHYIFWIFSCLIFAGCRQTDDHSDKKVFNINLDQGLTSLDPAFARNQNAIWMTNQIFNGLVQIDSSLQTVPCIAKSWAVSKDALTYTFNLRDDVYFQDDPIFRKGKGRKVIASDFAYSFYRLIDPKVASSGGWIFSDKVKDQNSFIAVNDTTFQIKLQRPFPPFMNLLTTQYCSVVPKEVVEHYGKDFRSHPVGTGPFKFKYWKEGEILVLLKNEHYFEKNKAGQKLPYLDAVKATFITDKQSGFMSFLKKDLDFYYNVDGSYRDDILTKNGEMSSKYKGKFTLTKSPYLCTEYVGILVDTNLALVKNSPLKIKKIRQAINSAIDRDKLIRYLRNGIGIAATSGFIPKGMPGFDSLAVRGYSYNPALAAKLLKEAGFQEGKGMPEITLNTTTTYKDLIEFIQGELTNVGIKVKIDVSPSASLRDLMSKNSVNFFRGSWLADYADGENFLSMFYSKNKVPFGPNYFAFYNKEFDQLFEQSYYETDDEKRFALYRKMDQLVMENSPVVPLFYDQSVVMLQNNISGYGFNALSLMILKEIKKD</sequence>
<dbReference type="Proteomes" id="UP001142592">
    <property type="component" value="Unassembled WGS sequence"/>
</dbReference>
<dbReference type="GO" id="GO:0015833">
    <property type="term" value="P:peptide transport"/>
    <property type="evidence" value="ECO:0007669"/>
    <property type="project" value="TreeGrafter"/>
</dbReference>
<protein>
    <submittedName>
        <fullName evidence="6">ABC transporter substrate-binding protein</fullName>
    </submittedName>
</protein>
<dbReference type="InterPro" id="IPR030678">
    <property type="entry name" value="Peptide/Ni-bd"/>
</dbReference>
<feature type="transmembrane region" description="Helical" evidence="4">
    <location>
        <begin position="12"/>
        <end position="28"/>
    </location>
</feature>
<dbReference type="PROSITE" id="PS51257">
    <property type="entry name" value="PROKAR_LIPOPROTEIN"/>
    <property type="match status" value="1"/>
</dbReference>
<dbReference type="Pfam" id="PF00496">
    <property type="entry name" value="SBP_bac_5"/>
    <property type="match status" value="1"/>
</dbReference>
<evidence type="ECO:0000256" key="1">
    <source>
        <dbReference type="ARBA" id="ARBA00005695"/>
    </source>
</evidence>
<reference evidence="6" key="1">
    <citation type="submission" date="2022-11" db="EMBL/GenBank/DDBJ databases">
        <authorList>
            <person name="Graham C."/>
            <person name="Newman J.D."/>
        </authorList>
    </citation>
    <scope>NUCLEOTIDE SEQUENCE</scope>
    <source>
        <strain evidence="6">DSM 19486</strain>
    </source>
</reference>
<keyword evidence="4" id="KW-0472">Membrane</keyword>
<dbReference type="Gene3D" id="3.10.105.10">
    <property type="entry name" value="Dipeptide-binding Protein, Domain 3"/>
    <property type="match status" value="1"/>
</dbReference>
<keyword evidence="3" id="KW-0732">Signal</keyword>
<accession>A0A9X3I8B3</accession>
<keyword evidence="7" id="KW-1185">Reference proteome</keyword>
<feature type="domain" description="Solute-binding protein family 5" evidence="5">
    <location>
        <begin position="82"/>
        <end position="470"/>
    </location>
</feature>
<dbReference type="PANTHER" id="PTHR30290">
    <property type="entry name" value="PERIPLASMIC BINDING COMPONENT OF ABC TRANSPORTER"/>
    <property type="match status" value="1"/>
</dbReference>
<dbReference type="GO" id="GO:1904680">
    <property type="term" value="F:peptide transmembrane transporter activity"/>
    <property type="evidence" value="ECO:0007669"/>
    <property type="project" value="TreeGrafter"/>
</dbReference>
<evidence type="ECO:0000256" key="3">
    <source>
        <dbReference type="ARBA" id="ARBA00022729"/>
    </source>
</evidence>
<dbReference type="Gene3D" id="3.90.76.10">
    <property type="entry name" value="Dipeptide-binding Protein, Domain 1"/>
    <property type="match status" value="1"/>
</dbReference>
<evidence type="ECO:0000313" key="7">
    <source>
        <dbReference type="Proteomes" id="UP001142592"/>
    </source>
</evidence>
<evidence type="ECO:0000256" key="4">
    <source>
        <dbReference type="SAM" id="Phobius"/>
    </source>
</evidence>
<dbReference type="GO" id="GO:0030288">
    <property type="term" value="C:outer membrane-bounded periplasmic space"/>
    <property type="evidence" value="ECO:0007669"/>
    <property type="project" value="UniProtKB-ARBA"/>
</dbReference>
<comment type="caution">
    <text evidence="6">The sequence shown here is derived from an EMBL/GenBank/DDBJ whole genome shotgun (WGS) entry which is preliminary data.</text>
</comment>
<dbReference type="RefSeq" id="WP_238533684.1">
    <property type="nucleotide sequence ID" value="NZ_JAPJUH010000001.1"/>
</dbReference>
<evidence type="ECO:0000313" key="6">
    <source>
        <dbReference type="EMBL" id="MCX3263789.1"/>
    </source>
</evidence>
<gene>
    <name evidence="6" type="ORF">OQZ29_03480</name>
</gene>
<dbReference type="InterPro" id="IPR039424">
    <property type="entry name" value="SBP_5"/>
</dbReference>
<comment type="similarity">
    <text evidence="1">Belongs to the bacterial solute-binding protein 5 family.</text>
</comment>
<keyword evidence="4" id="KW-0812">Transmembrane</keyword>